<proteinExistence type="predicted"/>
<sequence length="10" mass="1143">MLGSQRSAMY</sequence>
<evidence type="ECO:0000313" key="1">
    <source>
        <dbReference type="EMBL" id="EDL84097.1"/>
    </source>
</evidence>
<reference evidence="1 2" key="1">
    <citation type="submission" date="2005-07" db="EMBL/GenBank/DDBJ databases">
        <authorList>
            <person name="Mural R.J."/>
            <person name="Li P.W."/>
            <person name="Adams M.D."/>
            <person name="Amanatides P.G."/>
            <person name="Baden-Tillson H."/>
            <person name="Barnstead M."/>
            <person name="Chin S.H."/>
            <person name="Dew I."/>
            <person name="Evans C.A."/>
            <person name="Ferriera S."/>
            <person name="Flanigan M."/>
            <person name="Fosler C."/>
            <person name="Glodek A."/>
            <person name="Gu Z."/>
            <person name="Holt R.A."/>
            <person name="Jennings D."/>
            <person name="Kraft C.L."/>
            <person name="Lu F."/>
            <person name="Nguyen T."/>
            <person name="Nusskern D.R."/>
            <person name="Pfannkoch C.M."/>
            <person name="Sitter C."/>
            <person name="Sutton G.G."/>
            <person name="Venter J.C."/>
            <person name="Wang Z."/>
            <person name="Woodage T."/>
            <person name="Zheng X.H."/>
            <person name="Zhong F."/>
        </authorList>
    </citation>
    <scope>NUCLEOTIDE SEQUENCE [LARGE SCALE GENOMIC DNA]</scope>
    <source>
        <strain>BN</strain>
        <strain evidence="2">Sprague-Dawley</strain>
    </source>
</reference>
<protein>
    <submittedName>
        <fullName evidence="1">RCG47064</fullName>
    </submittedName>
</protein>
<dbReference type="Proteomes" id="UP000234681">
    <property type="component" value="Chromosome 10"/>
</dbReference>
<evidence type="ECO:0000313" key="2">
    <source>
        <dbReference type="Proteomes" id="UP000234681"/>
    </source>
</evidence>
<name>A6KU35_RAT</name>
<organism evidence="1 2">
    <name type="scientific">Rattus norvegicus</name>
    <name type="common">Rat</name>
    <dbReference type="NCBI Taxonomy" id="10116"/>
    <lineage>
        <taxon>Eukaryota</taxon>
        <taxon>Metazoa</taxon>
        <taxon>Chordata</taxon>
        <taxon>Craniata</taxon>
        <taxon>Vertebrata</taxon>
        <taxon>Euteleostomi</taxon>
        <taxon>Mammalia</taxon>
        <taxon>Eutheria</taxon>
        <taxon>Euarchontoglires</taxon>
        <taxon>Glires</taxon>
        <taxon>Rodentia</taxon>
        <taxon>Myomorpha</taxon>
        <taxon>Muroidea</taxon>
        <taxon>Muridae</taxon>
        <taxon>Murinae</taxon>
        <taxon>Rattus</taxon>
    </lineage>
</organism>
<dbReference type="EMBL" id="CH474126">
    <property type="protein sequence ID" value="EDL84097.1"/>
    <property type="molecule type" value="Genomic_DNA"/>
</dbReference>
<accession>A6KU35</accession>
<gene>
    <name evidence="1" type="ORF">rCG_47064</name>
</gene>